<dbReference type="InterPro" id="IPR009448">
    <property type="entry name" value="UDP-g_GGtrans"/>
</dbReference>
<reference evidence="16" key="1">
    <citation type="submission" date="2021-01" db="EMBL/GenBank/DDBJ databases">
        <authorList>
            <person name="Corre E."/>
            <person name="Pelletier E."/>
            <person name="Niang G."/>
            <person name="Scheremetjew M."/>
            <person name="Finn R."/>
            <person name="Kale V."/>
            <person name="Holt S."/>
            <person name="Cochrane G."/>
            <person name="Meng A."/>
            <person name="Brown T."/>
            <person name="Cohen L."/>
        </authorList>
    </citation>
    <scope>NUCLEOTIDE SEQUENCE</scope>
    <source>
        <strain evidence="16">CCMP645</strain>
    </source>
</reference>
<evidence type="ECO:0000259" key="15">
    <source>
        <dbReference type="Pfam" id="PF18404"/>
    </source>
</evidence>
<name>A0A7S4BMU1_CHRCT</name>
<evidence type="ECO:0000256" key="6">
    <source>
        <dbReference type="ARBA" id="ARBA00022729"/>
    </source>
</evidence>
<dbReference type="InterPro" id="IPR029044">
    <property type="entry name" value="Nucleotide-diphossugar_trans"/>
</dbReference>
<comment type="pathway">
    <text evidence="3">Protein modification; protein glycosylation.</text>
</comment>
<dbReference type="GO" id="GO:0018279">
    <property type="term" value="P:protein N-linked glycosylation via asparagine"/>
    <property type="evidence" value="ECO:0007669"/>
    <property type="project" value="TreeGrafter"/>
</dbReference>
<evidence type="ECO:0000256" key="3">
    <source>
        <dbReference type="ARBA" id="ARBA00004922"/>
    </source>
</evidence>
<dbReference type="CDD" id="cd06432">
    <property type="entry name" value="GT8_HUGT1_C_like"/>
    <property type="match status" value="1"/>
</dbReference>
<dbReference type="Pfam" id="PF18403">
    <property type="entry name" value="Thioredoxin_15"/>
    <property type="match status" value="1"/>
</dbReference>
<dbReference type="Pfam" id="PF18400">
    <property type="entry name" value="Thioredoxin_12"/>
    <property type="match status" value="1"/>
</dbReference>
<evidence type="ECO:0000256" key="2">
    <source>
        <dbReference type="ARBA" id="ARBA00004319"/>
    </source>
</evidence>
<evidence type="ECO:0008006" key="17">
    <source>
        <dbReference type="Google" id="ProtNLM"/>
    </source>
</evidence>
<protein>
    <recommendedName>
        <fullName evidence="17">UDP-glucose:glycoprotein glucosyltransferase</fullName>
    </recommendedName>
</protein>
<feature type="domain" description="UGGT thioredoxin-like" evidence="12">
    <location>
        <begin position="337"/>
        <end position="461"/>
    </location>
</feature>
<dbReference type="EMBL" id="HBIZ01036930">
    <property type="protein sequence ID" value="CAE0770920.1"/>
    <property type="molecule type" value="Transcribed_RNA"/>
</dbReference>
<dbReference type="InterPro" id="IPR040694">
    <property type="entry name" value="UGGT_TRXL_2"/>
</dbReference>
<dbReference type="PANTHER" id="PTHR11226">
    <property type="entry name" value="UDP-GLUCOSE GLYCOPROTEIN:GLUCOSYLTRANSFERASE"/>
    <property type="match status" value="1"/>
</dbReference>
<feature type="domain" description="Glucosyltransferase 24 catalytic" evidence="15">
    <location>
        <begin position="1400"/>
        <end position="1668"/>
    </location>
</feature>
<comment type="similarity">
    <text evidence="4">Belongs to the glycosyltransferase 8 family.</text>
</comment>
<dbReference type="GO" id="GO:0003980">
    <property type="term" value="F:UDP-glucose:glycoprotein glucosyltransferase activity"/>
    <property type="evidence" value="ECO:0007669"/>
    <property type="project" value="InterPro"/>
</dbReference>
<proteinExistence type="inferred from homology"/>
<dbReference type="Pfam" id="PF18401">
    <property type="entry name" value="Thioredoxin_13"/>
    <property type="match status" value="1"/>
</dbReference>
<dbReference type="Pfam" id="PF18404">
    <property type="entry name" value="Glyco_transf_24"/>
    <property type="match status" value="1"/>
</dbReference>
<keyword evidence="6 10" id="KW-0732">Signal</keyword>
<dbReference type="Pfam" id="PF06427">
    <property type="entry name" value="UDP-g_GGTase"/>
    <property type="match status" value="1"/>
</dbReference>
<evidence type="ECO:0000256" key="5">
    <source>
        <dbReference type="ARBA" id="ARBA00022679"/>
    </source>
</evidence>
<evidence type="ECO:0000256" key="7">
    <source>
        <dbReference type="ARBA" id="ARBA00022824"/>
    </source>
</evidence>
<dbReference type="GO" id="GO:0036503">
    <property type="term" value="P:ERAD pathway"/>
    <property type="evidence" value="ECO:0007669"/>
    <property type="project" value="TreeGrafter"/>
</dbReference>
<feature type="chain" id="PRO_5030599819" description="UDP-glucose:glycoprotein glucosyltransferase" evidence="10">
    <location>
        <begin position="23"/>
        <end position="1700"/>
    </location>
</feature>
<evidence type="ECO:0000313" key="16">
    <source>
        <dbReference type="EMBL" id="CAE0770920.1"/>
    </source>
</evidence>
<dbReference type="InterPro" id="IPR040525">
    <property type="entry name" value="UGGT_TRXL_4"/>
</dbReference>
<evidence type="ECO:0000256" key="9">
    <source>
        <dbReference type="SAM" id="MobiDB-lite"/>
    </source>
</evidence>
<dbReference type="Pfam" id="PF18402">
    <property type="entry name" value="Thioredoxin_14"/>
    <property type="match status" value="1"/>
</dbReference>
<comment type="cofactor">
    <cofactor evidence="1">
        <name>Ca(2+)</name>
        <dbReference type="ChEBI" id="CHEBI:29108"/>
    </cofactor>
</comment>
<evidence type="ECO:0000259" key="13">
    <source>
        <dbReference type="Pfam" id="PF18402"/>
    </source>
</evidence>
<dbReference type="InterPro" id="IPR040497">
    <property type="entry name" value="Glyco_transf_24"/>
</dbReference>
<dbReference type="Gene3D" id="3.90.550.10">
    <property type="entry name" value="Spore Coat Polysaccharide Biosynthesis Protein SpsA, Chain A"/>
    <property type="match status" value="1"/>
</dbReference>
<sequence>MTGIRMLLCAVLTTTCLQPAGASDLRSKNIEIGLTAKWSTTPVVVEAAEFISDEDDGLFWHFVERMCNASLVPAAVRAGTASQREQMDAVRSVASELLSPLGLRLLQSIVTAHALSARVEMWRQLARKEAEEHSVRTSARAWVRACGRAFEIPADDEGAARAMEQVREAVLDANCVPAGTSEIKVFSDELPLGVDHTYSAGAQSSSAAASPLVVLYAQIGDALFLAAHRALAELSSTGQITYVFRPLCVDVEGAPPQTLQGYGVQLAIKNMEYKAMDDQAIADLGSVEEAEDAMAQAGEAEELDTNGFFFKTLKTRRPELSEALNTLSDVLSSAEAEQDSSQLKVWAIQDLGLQTADSVLKAKEPLRTLRDICQNFPFVARSLSKKPANRELESEISYRQQYMWGPHYSGAFLNGRSLPIVHENNLAGLLQTMQRELHSVDYLTRLGLSTSTIKSLVSLPAQSSSLRIAARHPAVFVLNDVAKDKRYARFPPSVREMLRQNMFGQISFCRKNVLTMIFVVDPSTELGLAVLGYMHDLFANGAPIRFALVLAPGATTSAIAAAGRKSADAAAADATHPTRLAALSDVYESEGWRAVAAEEATAAQTRGAARRDDEAQPAAEKASDEETKLGLLLTKLFIFCKSKMGKSSAFTFLGLTRSVREVGSFFGPPQVSPLSEDSLREAFEQTVQAKGKGISADEIFDGLSSGDLTDFDEVATSGLQYMAEKGLAQAPLLLLNGMLTPLSASFEQEAMAALQIEVRELQGLIARGALTDEQEDTYGAIAAATATFPRFNEALLLPADKVRIVPLRPHAALGDKLRWIDAGEPPADTQSDDSSARQLHAISHLLVVDLAQPKHAALVAHTLESLSSDTERRARVALIHRVAPASREAEKESTAATSAPPASAAATAAAAAAWSVLAQSASPIGPLRRLLALLHAVGPAPLPLDAAAPLFPEVPDFVSRVRSALENGATTSMLALHKEACEALKLTSEGAAIITNGRMVEVPDAMQLDAVDLALLTEFEFRQRAEGVARLLAEARRSGDLPGAGDSGHISDTDLLMFVVAEISRAAQVSAKDESRGGEGIRPDDIPCDLSCVRLPGDGPGQALELLVILDPLTKEAQRFAPIMMALQQSLGLSIVLHLNPSLKLSEFPLESFYRYVVNLQPSYDESGAATTAASDKAVFSSLRTPQVLTLHVDAPEAWLVECVEAAYDMDNIRLSELGDRKTISAAYQLASLLITGSCEEPRAGRPPNGLQLVLGTQADTHVTDTLVMSNLGYFQLKAAPGVWQLRLASGPSSDVYEIQADLNLVAGGAGKALRRRRRRKLKGDHASLLPISSQRIIVSGFMGEHVPLLVQKRKGMERASILDDDKGQAVAAESGASAPVLSSLSSWFGGGSNRSGETVHVFSLASGLLYERFLKIMMQSVLERTSRRIKFWLLKNFLSPAFIGFLPHMAQSLGFEYELVQYQWPEWLHKQTNKQRIIWGYKILFLDVMFPLSVRKIIYIDADQVVNADVGELWDMSLGKAAVGMTPFCSRDANADTTGFRFFAQGYWRDHLQGRPYHISALFVVDLFKFRRKGYGDQYRIFYDSLSKDPNSLSNLDQDLPNYAQHVVPIHSLPEEWLWCETWCGNSSKPNAKTIDLCNNPLTKEPKLNQATRVIGSRWSELDARAKMLEEHEQTVDSKIDAKIDAKIDVKIGSKRDEL</sequence>
<accession>A0A7S4BMU1</accession>
<evidence type="ECO:0000256" key="1">
    <source>
        <dbReference type="ARBA" id="ARBA00001913"/>
    </source>
</evidence>
<evidence type="ECO:0000259" key="14">
    <source>
        <dbReference type="Pfam" id="PF18403"/>
    </source>
</evidence>
<keyword evidence="5" id="KW-0808">Transferase</keyword>
<evidence type="ECO:0000259" key="11">
    <source>
        <dbReference type="Pfam" id="PF18400"/>
    </source>
</evidence>
<evidence type="ECO:0000256" key="8">
    <source>
        <dbReference type="ARBA" id="ARBA00023180"/>
    </source>
</evidence>
<feature type="signal peptide" evidence="10">
    <location>
        <begin position="1"/>
        <end position="22"/>
    </location>
</feature>
<evidence type="ECO:0000256" key="4">
    <source>
        <dbReference type="ARBA" id="ARBA00006351"/>
    </source>
</evidence>
<keyword evidence="8" id="KW-0325">Glycoprotein</keyword>
<feature type="domain" description="UDP-glucose:glycoprotein glucosyltransferase thioredoxin-like" evidence="14">
    <location>
        <begin position="835"/>
        <end position="1038"/>
    </location>
</feature>
<dbReference type="UniPathway" id="UPA00378"/>
<feature type="region of interest" description="Disordered" evidence="9">
    <location>
        <begin position="603"/>
        <end position="624"/>
    </location>
</feature>
<dbReference type="SUPFAM" id="SSF53448">
    <property type="entry name" value="Nucleotide-diphospho-sugar transferases"/>
    <property type="match status" value="1"/>
</dbReference>
<keyword evidence="7" id="KW-0256">Endoplasmic reticulum</keyword>
<organism evidence="16">
    <name type="scientific">Chrysotila carterae</name>
    <name type="common">Marine alga</name>
    <name type="synonym">Syracosphaera carterae</name>
    <dbReference type="NCBI Taxonomy" id="13221"/>
    <lineage>
        <taxon>Eukaryota</taxon>
        <taxon>Haptista</taxon>
        <taxon>Haptophyta</taxon>
        <taxon>Prymnesiophyceae</taxon>
        <taxon>Isochrysidales</taxon>
        <taxon>Isochrysidaceae</taxon>
        <taxon>Chrysotila</taxon>
    </lineage>
</organism>
<evidence type="ECO:0000256" key="10">
    <source>
        <dbReference type="SAM" id="SignalP"/>
    </source>
</evidence>
<gene>
    <name evidence="16" type="ORF">PCAR00345_LOCUS23532</name>
</gene>
<dbReference type="InterPro" id="IPR040692">
    <property type="entry name" value="UGGT_TRXL_3"/>
</dbReference>
<evidence type="ECO:0000259" key="12">
    <source>
        <dbReference type="Pfam" id="PF18401"/>
    </source>
</evidence>
<dbReference type="GO" id="GO:0005788">
    <property type="term" value="C:endoplasmic reticulum lumen"/>
    <property type="evidence" value="ECO:0007669"/>
    <property type="project" value="UniProtKB-SubCell"/>
</dbReference>
<feature type="domain" description="UGGT thioredoxin-like" evidence="13">
    <location>
        <begin position="473"/>
        <end position="794"/>
    </location>
</feature>
<comment type="subcellular location">
    <subcellularLocation>
        <location evidence="2">Endoplasmic reticulum lumen</location>
    </subcellularLocation>
</comment>
<dbReference type="PANTHER" id="PTHR11226:SF0">
    <property type="entry name" value="UDP-GLUCOSE:GLYCOPROTEIN GLUCOSYLTRANSFERASE"/>
    <property type="match status" value="1"/>
</dbReference>
<dbReference type="InterPro" id="IPR040693">
    <property type="entry name" value="UGGT_TRXL_1"/>
</dbReference>
<dbReference type="GO" id="GO:0051082">
    <property type="term" value="F:unfolded protein binding"/>
    <property type="evidence" value="ECO:0007669"/>
    <property type="project" value="TreeGrafter"/>
</dbReference>
<feature type="domain" description="UGGT thioredoxin-like" evidence="11">
    <location>
        <begin position="41"/>
        <end position="248"/>
    </location>
</feature>